<comment type="caution">
    <text evidence="1">The sequence shown here is derived from an EMBL/GenBank/DDBJ whole genome shotgun (WGS) entry which is preliminary data.</text>
</comment>
<dbReference type="InterPro" id="IPR025638">
    <property type="entry name" value="DUF4336"/>
</dbReference>
<dbReference type="eggNOG" id="COG4221">
    <property type="taxonomic scope" value="Bacteria"/>
</dbReference>
<evidence type="ECO:0000313" key="1">
    <source>
        <dbReference type="EMBL" id="ESR26571.1"/>
    </source>
</evidence>
<gene>
    <name evidence="1" type="ORF">N177_0790</name>
</gene>
<dbReference type="Pfam" id="PF14234">
    <property type="entry name" value="DUF4336"/>
    <property type="match status" value="1"/>
</dbReference>
<keyword evidence="2" id="KW-1185">Reference proteome</keyword>
<dbReference type="OrthoDB" id="450111at2"/>
<sequence>MRLQEVYRPLDTLKPVTDDVWIVDSGPHVTMGIPLPVRMTVIRLPDGELLLHSPTRYVEGLAGELRAVGPVRHIVLPNSAHWTHAKAWQEHYPAADTWAAPGLRDRRPVRRSALRIDRDLAEHPPAEWSGCLDQVLVRGAGGFAEIAFFHRPSRTLVLTDLVVNVPPALLPFPARLGARLVGATAPDGRAPAYLRAAVLWRRKEAAAAALRMIEWNPERVIFAHGDWFGENGSRHLRRSLAWLLD</sequence>
<proteinExistence type="predicted"/>
<dbReference type="PANTHER" id="PTHR33835:SF1">
    <property type="entry name" value="METALLO-BETA-LACTAMASE DOMAIN-CONTAINING PROTEIN"/>
    <property type="match status" value="1"/>
</dbReference>
<organism evidence="1 2">
    <name type="scientific">Lutibaculum baratangense AMV1</name>
    <dbReference type="NCBI Taxonomy" id="631454"/>
    <lineage>
        <taxon>Bacteria</taxon>
        <taxon>Pseudomonadati</taxon>
        <taxon>Pseudomonadota</taxon>
        <taxon>Alphaproteobacteria</taxon>
        <taxon>Hyphomicrobiales</taxon>
        <taxon>Tepidamorphaceae</taxon>
        <taxon>Lutibaculum</taxon>
    </lineage>
</organism>
<dbReference type="RefSeq" id="WP_023430938.1">
    <property type="nucleotide sequence ID" value="NZ_AWXZ01000014.1"/>
</dbReference>
<dbReference type="Gene3D" id="3.60.15.10">
    <property type="entry name" value="Ribonuclease Z/Hydroxyacylglutathione hydrolase-like"/>
    <property type="match status" value="1"/>
</dbReference>
<dbReference type="SUPFAM" id="SSF56281">
    <property type="entry name" value="Metallo-hydrolase/oxidoreductase"/>
    <property type="match status" value="1"/>
</dbReference>
<dbReference type="STRING" id="631454.N177_0790"/>
<dbReference type="PATRIC" id="fig|631454.5.peg.779"/>
<evidence type="ECO:0000313" key="2">
    <source>
        <dbReference type="Proteomes" id="UP000017819"/>
    </source>
</evidence>
<dbReference type="Proteomes" id="UP000017819">
    <property type="component" value="Unassembled WGS sequence"/>
</dbReference>
<dbReference type="AlphaFoldDB" id="V4RKI9"/>
<name>V4RKI9_9HYPH</name>
<evidence type="ECO:0008006" key="3">
    <source>
        <dbReference type="Google" id="ProtNLM"/>
    </source>
</evidence>
<reference evidence="1 2" key="1">
    <citation type="journal article" date="2014" name="Genome Announc.">
        <title>Draft Genome Sequence of Lutibaculum baratangense Strain AMV1T, Isolated from a Mud Volcano in Andamans, India.</title>
        <authorList>
            <person name="Singh A."/>
            <person name="Sreenivas A."/>
            <person name="Sathyanarayana Reddy G."/>
            <person name="Pinnaka A.K."/>
            <person name="Shivaji S."/>
        </authorList>
    </citation>
    <scope>NUCLEOTIDE SEQUENCE [LARGE SCALE GENOMIC DNA]</scope>
    <source>
        <strain evidence="1 2">AMV1</strain>
    </source>
</reference>
<dbReference type="EMBL" id="AWXZ01000014">
    <property type="protein sequence ID" value="ESR26571.1"/>
    <property type="molecule type" value="Genomic_DNA"/>
</dbReference>
<dbReference type="PANTHER" id="PTHR33835">
    <property type="entry name" value="YALI0C07656P"/>
    <property type="match status" value="1"/>
</dbReference>
<protein>
    <recommendedName>
        <fullName evidence="3">DUF4336 domain-containing protein</fullName>
    </recommendedName>
</protein>
<accession>V4RKI9</accession>
<dbReference type="InterPro" id="IPR036866">
    <property type="entry name" value="RibonucZ/Hydroxyglut_hydro"/>
</dbReference>